<sequence length="327" mass="34154">MILALLALVGPIDVRSEPFPALDEPRQSGCLVVRDAITLTGSAPFGGYSDILLDAEGGSALAISDTGHVLPLALTFDAEGDVTAATASRWHPMIDAQGRTLDKQTGDAEGLAPVADGYVVTFEGEDRLVPMTAKGRLGAAQAPAEEDEDVLGANSGFEGLARLRDGSLIAISEGKRDGLAIVRSGRQDEAFSAWRRSAYRPAEDFAVTAVRQDAASGDLFVLERAWSPWRGARARLVRVPEDRIGDAVVEGEALGRLGFLEGIDNMEGMDLAPAPDGSLRLYLLSDDNVSPVQRTVLMTVGLAAGCGSGAAEAAAGTDAPAQEPVED</sequence>
<evidence type="ECO:0000313" key="2">
    <source>
        <dbReference type="EMBL" id="MBB4658781.1"/>
    </source>
</evidence>
<organism evidence="2 3">
    <name type="scientific">Parvularcula dongshanensis</name>
    <dbReference type="NCBI Taxonomy" id="1173995"/>
    <lineage>
        <taxon>Bacteria</taxon>
        <taxon>Pseudomonadati</taxon>
        <taxon>Pseudomonadota</taxon>
        <taxon>Alphaproteobacteria</taxon>
        <taxon>Parvularculales</taxon>
        <taxon>Parvularculaceae</taxon>
        <taxon>Parvularcula</taxon>
    </lineage>
</organism>
<gene>
    <name evidence="2" type="ORF">GGQ59_001295</name>
</gene>
<name>A0A840I3C3_9PROT</name>
<keyword evidence="3" id="KW-1185">Reference proteome</keyword>
<accession>A0A840I3C3</accession>
<evidence type="ECO:0000313" key="3">
    <source>
        <dbReference type="Proteomes" id="UP000563524"/>
    </source>
</evidence>
<reference evidence="2 3" key="1">
    <citation type="submission" date="2020-08" db="EMBL/GenBank/DDBJ databases">
        <title>Genomic Encyclopedia of Type Strains, Phase IV (KMG-IV): sequencing the most valuable type-strain genomes for metagenomic binning, comparative biology and taxonomic classification.</title>
        <authorList>
            <person name="Goeker M."/>
        </authorList>
    </citation>
    <scope>NUCLEOTIDE SEQUENCE [LARGE SCALE GENOMIC DNA]</scope>
    <source>
        <strain evidence="2 3">DSM 102850</strain>
    </source>
</reference>
<dbReference type="InterPro" id="IPR027372">
    <property type="entry name" value="Phytase-like_dom"/>
</dbReference>
<dbReference type="RefSeq" id="WP_183816959.1">
    <property type="nucleotide sequence ID" value="NZ_JACHOB010000002.1"/>
</dbReference>
<feature type="domain" description="Phytase-like" evidence="1">
    <location>
        <begin position="44"/>
        <end position="288"/>
    </location>
</feature>
<proteinExistence type="predicted"/>
<dbReference type="EMBL" id="JACHOB010000002">
    <property type="protein sequence ID" value="MBB4658781.1"/>
    <property type="molecule type" value="Genomic_DNA"/>
</dbReference>
<evidence type="ECO:0000259" key="1">
    <source>
        <dbReference type="Pfam" id="PF13449"/>
    </source>
</evidence>
<comment type="caution">
    <text evidence="2">The sequence shown here is derived from an EMBL/GenBank/DDBJ whole genome shotgun (WGS) entry which is preliminary data.</text>
</comment>
<dbReference type="Proteomes" id="UP000563524">
    <property type="component" value="Unassembled WGS sequence"/>
</dbReference>
<dbReference type="Pfam" id="PF13449">
    <property type="entry name" value="Phytase-like"/>
    <property type="match status" value="1"/>
</dbReference>
<dbReference type="InterPro" id="IPR014567">
    <property type="entry name" value="UCP031900"/>
</dbReference>
<protein>
    <recommendedName>
        <fullName evidence="1">Phytase-like domain-containing protein</fullName>
    </recommendedName>
</protein>
<dbReference type="AlphaFoldDB" id="A0A840I3C3"/>
<dbReference type="PIRSF" id="PIRSF031900">
    <property type="entry name" value="UCP031900"/>
    <property type="match status" value="1"/>
</dbReference>